<proteinExistence type="predicted"/>
<name>A0A800MV30_CYTFI</name>
<reference evidence="1 2" key="1">
    <citation type="journal article" date="2020" name="G3 (Bethesda)">
        <title>Whole Genome Sequencing and Comparative Genomics of Two Nematicidal Bacillus Strains Reveals a Wide Range of Possible Virulence Factors.</title>
        <authorList>
            <person name="Susic N."/>
            <person name="Janezic S."/>
            <person name="Rupnik M."/>
            <person name="Geric Stare B."/>
        </authorList>
    </citation>
    <scope>NUCLEOTIDE SEQUENCE [LARGE SCALE GENOMIC DNA]</scope>
    <source>
        <strain evidence="1 2">I-1582</strain>
    </source>
</reference>
<dbReference type="EMBL" id="VDEM01000043">
    <property type="protein sequence ID" value="KAF0822906.1"/>
    <property type="molecule type" value="Genomic_DNA"/>
</dbReference>
<accession>A0A800MV30</accession>
<dbReference type="Proteomes" id="UP000465778">
    <property type="component" value="Unassembled WGS sequence"/>
</dbReference>
<evidence type="ECO:0000313" key="2">
    <source>
        <dbReference type="Proteomes" id="UP000465778"/>
    </source>
</evidence>
<sequence length="45" mass="5519">MDEKYAYYFNSSEVQSLKQIFQPEYIWIFTHSRLFYTFSGCCSLF</sequence>
<dbReference type="AlphaFoldDB" id="A0A800MV30"/>
<protein>
    <submittedName>
        <fullName evidence="1">Uncharacterized protein</fullName>
    </submittedName>
</protein>
<gene>
    <name evidence="1" type="ORF">KIS1582_3311</name>
</gene>
<evidence type="ECO:0000313" key="1">
    <source>
        <dbReference type="EMBL" id="KAF0822906.1"/>
    </source>
</evidence>
<comment type="caution">
    <text evidence="1">The sequence shown here is derived from an EMBL/GenBank/DDBJ whole genome shotgun (WGS) entry which is preliminary data.</text>
</comment>
<organism evidence="1 2">
    <name type="scientific">Cytobacillus firmus</name>
    <name type="common">Bacillus firmus</name>
    <dbReference type="NCBI Taxonomy" id="1399"/>
    <lineage>
        <taxon>Bacteria</taxon>
        <taxon>Bacillati</taxon>
        <taxon>Bacillota</taxon>
        <taxon>Bacilli</taxon>
        <taxon>Bacillales</taxon>
        <taxon>Bacillaceae</taxon>
        <taxon>Cytobacillus</taxon>
    </lineage>
</organism>